<comment type="caution">
    <text evidence="3">The sequence shown here is derived from an EMBL/GenBank/DDBJ whole genome shotgun (WGS) entry which is preliminary data.</text>
</comment>
<proteinExistence type="inferred from homology"/>
<evidence type="ECO:0000259" key="2">
    <source>
        <dbReference type="Pfam" id="PF08450"/>
    </source>
</evidence>
<protein>
    <submittedName>
        <fullName evidence="3">SMP-30/gluconolactonase/LRE family protein</fullName>
    </submittedName>
</protein>
<dbReference type="Pfam" id="PF08450">
    <property type="entry name" value="SGL"/>
    <property type="match status" value="1"/>
</dbReference>
<dbReference type="InterPro" id="IPR005511">
    <property type="entry name" value="SMP-30"/>
</dbReference>
<dbReference type="PRINTS" id="PR01790">
    <property type="entry name" value="SMP30FAMILY"/>
</dbReference>
<dbReference type="PANTHER" id="PTHR10907">
    <property type="entry name" value="REGUCALCIN"/>
    <property type="match status" value="1"/>
</dbReference>
<dbReference type="PANTHER" id="PTHR10907:SF47">
    <property type="entry name" value="REGUCALCIN"/>
    <property type="match status" value="1"/>
</dbReference>
<comment type="similarity">
    <text evidence="1">Belongs to the SMP-30/CGR1 family.</text>
</comment>
<dbReference type="InterPro" id="IPR013658">
    <property type="entry name" value="SGL"/>
</dbReference>
<organism evidence="3 4">
    <name type="scientific">Marinobacter halodurans</name>
    <dbReference type="NCBI Taxonomy" id="2528979"/>
    <lineage>
        <taxon>Bacteria</taxon>
        <taxon>Pseudomonadati</taxon>
        <taxon>Pseudomonadota</taxon>
        <taxon>Gammaproteobacteria</taxon>
        <taxon>Pseudomonadales</taxon>
        <taxon>Marinobacteraceae</taxon>
        <taxon>Marinobacter</taxon>
    </lineage>
</organism>
<sequence>MNFEPLLDERFALGEGPHWDAARNELLWVDIVGRRAFAYGPDDAAPRSWSFEETVSAIVPRSNGHYLVAAGRGVYDLDPADGQLTAVAEPAAEPPENRTNEARVDPRGRFWMASMQQNIGPDGENIPVRQSSGLLWCIDTDGSVRQVASGVGISNSLVWSPDETRMYFADTLQGVIWQYDWEADTGAARNRRVFAATEGYGNPDGSAMDEDGCLWNARWGAGCLIRYRPDGEIDRIVEVPARCPSSCVFGGPDRKTLYVTTAHAELTPSERGPLDGVLLMAETDVVGQACTAFKG</sequence>
<evidence type="ECO:0000313" key="3">
    <source>
        <dbReference type="EMBL" id="TBW58118.1"/>
    </source>
</evidence>
<dbReference type="InterPro" id="IPR011042">
    <property type="entry name" value="6-blade_b-propeller_TolB-like"/>
</dbReference>
<gene>
    <name evidence="3" type="ORF">EZI54_04480</name>
</gene>
<dbReference type="Proteomes" id="UP000313645">
    <property type="component" value="Unassembled WGS sequence"/>
</dbReference>
<reference evidence="3 4" key="1">
    <citation type="submission" date="2019-02" db="EMBL/GenBank/DDBJ databases">
        <title>Marinobacter halodurans sp. nov., a marine bacterium isolated from sea tidal flat.</title>
        <authorList>
            <person name="Yoo Y."/>
            <person name="Lee D.W."/>
            <person name="Kim B.S."/>
            <person name="Kim J.-J."/>
        </authorList>
    </citation>
    <scope>NUCLEOTIDE SEQUENCE [LARGE SCALE GENOMIC DNA]</scope>
    <source>
        <strain evidence="3 4">YJ-S3-2</strain>
    </source>
</reference>
<dbReference type="SUPFAM" id="SSF63829">
    <property type="entry name" value="Calcium-dependent phosphotriesterase"/>
    <property type="match status" value="1"/>
</dbReference>
<accession>A0ABY1ZNX9</accession>
<evidence type="ECO:0000256" key="1">
    <source>
        <dbReference type="ARBA" id="ARBA00008853"/>
    </source>
</evidence>
<dbReference type="EMBL" id="SJDL01000005">
    <property type="protein sequence ID" value="TBW58118.1"/>
    <property type="molecule type" value="Genomic_DNA"/>
</dbReference>
<keyword evidence="4" id="KW-1185">Reference proteome</keyword>
<dbReference type="RefSeq" id="WP_131479477.1">
    <property type="nucleotide sequence ID" value="NZ_SJDL01000005.1"/>
</dbReference>
<evidence type="ECO:0000313" key="4">
    <source>
        <dbReference type="Proteomes" id="UP000313645"/>
    </source>
</evidence>
<feature type="domain" description="SMP-30/Gluconolactonase/LRE-like region" evidence="2">
    <location>
        <begin position="13"/>
        <end position="263"/>
    </location>
</feature>
<name>A0ABY1ZNX9_9GAMM</name>
<dbReference type="Gene3D" id="2.120.10.30">
    <property type="entry name" value="TolB, C-terminal domain"/>
    <property type="match status" value="1"/>
</dbReference>